<evidence type="ECO:0000256" key="5">
    <source>
        <dbReference type="ARBA" id="ARBA00022723"/>
    </source>
</evidence>
<gene>
    <name evidence="15" type="ORF">BTN92_12770</name>
    <name evidence="14" type="ORF">EM151A_0850</name>
</gene>
<sequence length="294" mass="32305">MKKALLIVNPSSGGEKAKEYEEMAENKLRTIFEEVQVLHTEKSGDATNFAREGALEKVDSVFAMGGDGTVNEAISGLAEQEERPNFGFFPLGTVNDLARALNMPIDPEEAIQQFSIDHTKPLDIGKINDQYFMNVVAIGTIPEAINDVDPEKKTKLGKMAYFISGFKQLTNTQSYTFRVEADGVEEEIESSTLLIGLTNSVGGFETLLPEAEINDGKLHFVYLKDRSFFDTLKAVPDLIKGVDATTENLAYQTAEKLVISLVDEEELATNIDGDEGTKLPVTIEVLPSHLSVYC</sequence>
<dbReference type="GO" id="GO:0005886">
    <property type="term" value="C:plasma membrane"/>
    <property type="evidence" value="ECO:0007669"/>
    <property type="project" value="TreeGrafter"/>
</dbReference>
<keyword evidence="3" id="KW-0444">Lipid biosynthesis</keyword>
<dbReference type="GO" id="GO:0046872">
    <property type="term" value="F:metal ion binding"/>
    <property type="evidence" value="ECO:0007669"/>
    <property type="project" value="UniProtKB-KW"/>
</dbReference>
<dbReference type="Pfam" id="PF00781">
    <property type="entry name" value="DAGK_cat"/>
    <property type="match status" value="1"/>
</dbReference>
<dbReference type="InterPro" id="IPR005218">
    <property type="entry name" value="Diacylglycerol/lipid_kinase"/>
</dbReference>
<keyword evidence="5" id="KW-0479">Metal-binding</keyword>
<evidence type="ECO:0000256" key="2">
    <source>
        <dbReference type="ARBA" id="ARBA00005983"/>
    </source>
</evidence>
<evidence type="ECO:0000256" key="4">
    <source>
        <dbReference type="ARBA" id="ARBA00022679"/>
    </source>
</evidence>
<dbReference type="RefSeq" id="WP_010734684.1">
    <property type="nucleotide sequence ID" value="NZ_AP019810.1"/>
</dbReference>
<reference evidence="15 16" key="1">
    <citation type="submission" date="2016-12" db="EMBL/GenBank/DDBJ databases">
        <authorList>
            <person name="Song W.-J."/>
            <person name="Kurnit D.M."/>
        </authorList>
    </citation>
    <scope>NUCLEOTIDE SEQUENCE [LARGE SCALE GENOMIC DNA]</scope>
    <source>
        <strain evidence="15 16">CGB1038-1_S1</strain>
    </source>
</reference>
<dbReference type="PANTHER" id="PTHR12358:SF106">
    <property type="entry name" value="LIPID KINASE YEGS"/>
    <property type="match status" value="1"/>
</dbReference>
<dbReference type="AlphaFoldDB" id="A0A1V2UDS8"/>
<dbReference type="STRING" id="53346.A5802_001911"/>
<dbReference type="PANTHER" id="PTHR12358">
    <property type="entry name" value="SPHINGOSINE KINASE"/>
    <property type="match status" value="1"/>
</dbReference>
<dbReference type="EMBL" id="AP019810">
    <property type="protein sequence ID" value="BBM14088.1"/>
    <property type="molecule type" value="Genomic_DNA"/>
</dbReference>
<dbReference type="SMART" id="SM00046">
    <property type="entry name" value="DAGKc"/>
    <property type="match status" value="1"/>
</dbReference>
<organism evidence="15 16">
    <name type="scientific">Enterococcus mundtii</name>
    <dbReference type="NCBI Taxonomy" id="53346"/>
    <lineage>
        <taxon>Bacteria</taxon>
        <taxon>Bacillati</taxon>
        <taxon>Bacillota</taxon>
        <taxon>Bacilli</taxon>
        <taxon>Lactobacillales</taxon>
        <taxon>Enterococcaceae</taxon>
        <taxon>Enterococcus</taxon>
    </lineage>
</organism>
<evidence type="ECO:0000259" key="13">
    <source>
        <dbReference type="PROSITE" id="PS50146"/>
    </source>
</evidence>
<keyword evidence="11" id="KW-0594">Phospholipid biosynthesis</keyword>
<evidence type="ECO:0000256" key="10">
    <source>
        <dbReference type="ARBA" id="ARBA00023098"/>
    </source>
</evidence>
<evidence type="ECO:0000256" key="8">
    <source>
        <dbReference type="ARBA" id="ARBA00022840"/>
    </source>
</evidence>
<dbReference type="GO" id="GO:0004143">
    <property type="term" value="F:ATP-dependent diacylglycerol kinase activity"/>
    <property type="evidence" value="ECO:0007669"/>
    <property type="project" value="TreeGrafter"/>
</dbReference>
<dbReference type="EMBL" id="MSTR01000014">
    <property type="protein sequence ID" value="ONN41450.1"/>
    <property type="molecule type" value="Genomic_DNA"/>
</dbReference>
<dbReference type="InterPro" id="IPR017438">
    <property type="entry name" value="ATP-NAD_kinase_N"/>
</dbReference>
<evidence type="ECO:0000256" key="6">
    <source>
        <dbReference type="ARBA" id="ARBA00022741"/>
    </source>
</evidence>
<evidence type="ECO:0000313" key="17">
    <source>
        <dbReference type="Proteomes" id="UP000509460"/>
    </source>
</evidence>
<reference evidence="14 17" key="2">
    <citation type="submission" date="2019-07" db="EMBL/GenBank/DDBJ databases">
        <title>antibiotic susceptibility of plant-derived lactic acid bacteria.</title>
        <authorList>
            <person name="Sugiyama M."/>
            <person name="Noda M."/>
        </authorList>
    </citation>
    <scope>NUCLEOTIDE SEQUENCE [LARGE SCALE GENOMIC DNA]</scope>
    <source>
        <strain evidence="14 17">15-1A</strain>
    </source>
</reference>
<dbReference type="PROSITE" id="PS50146">
    <property type="entry name" value="DAGK"/>
    <property type="match status" value="1"/>
</dbReference>
<dbReference type="InterPro" id="IPR001206">
    <property type="entry name" value="Diacylglycerol_kinase_cat_dom"/>
</dbReference>
<evidence type="ECO:0000313" key="16">
    <source>
        <dbReference type="Proteomes" id="UP000189299"/>
    </source>
</evidence>
<keyword evidence="9" id="KW-0460">Magnesium</keyword>
<dbReference type="Proteomes" id="UP000189299">
    <property type="component" value="Unassembled WGS sequence"/>
</dbReference>
<evidence type="ECO:0000256" key="1">
    <source>
        <dbReference type="ARBA" id="ARBA00001946"/>
    </source>
</evidence>
<keyword evidence="10" id="KW-0443">Lipid metabolism</keyword>
<name>A0A1V2UDS8_ENTMU</name>
<comment type="similarity">
    <text evidence="2">Belongs to the diacylglycerol/lipid kinase family.</text>
</comment>
<keyword evidence="4" id="KW-0808">Transferase</keyword>
<dbReference type="NCBIfam" id="TIGR00147">
    <property type="entry name" value="YegS/Rv2252/BmrU family lipid kinase"/>
    <property type="match status" value="1"/>
</dbReference>
<evidence type="ECO:0000313" key="14">
    <source>
        <dbReference type="EMBL" id="BBM14088.1"/>
    </source>
</evidence>
<evidence type="ECO:0000256" key="12">
    <source>
        <dbReference type="ARBA" id="ARBA00023264"/>
    </source>
</evidence>
<feature type="domain" description="DAGKc" evidence="13">
    <location>
        <begin position="1"/>
        <end position="131"/>
    </location>
</feature>
<dbReference type="Gene3D" id="3.40.50.10330">
    <property type="entry name" value="Probable inorganic polyphosphate/atp-NAD kinase, domain 1"/>
    <property type="match status" value="1"/>
</dbReference>
<dbReference type="GO" id="GO:0005524">
    <property type="term" value="F:ATP binding"/>
    <property type="evidence" value="ECO:0007669"/>
    <property type="project" value="UniProtKB-KW"/>
</dbReference>
<evidence type="ECO:0000313" key="15">
    <source>
        <dbReference type="EMBL" id="ONN41450.1"/>
    </source>
</evidence>
<proteinExistence type="inferred from homology"/>
<keyword evidence="7 15" id="KW-0418">Kinase</keyword>
<keyword evidence="8" id="KW-0067">ATP-binding</keyword>
<evidence type="ECO:0000256" key="9">
    <source>
        <dbReference type="ARBA" id="ARBA00022842"/>
    </source>
</evidence>
<keyword evidence="12" id="KW-1208">Phospholipid metabolism</keyword>
<dbReference type="InterPro" id="IPR045540">
    <property type="entry name" value="YegS/DAGK_C"/>
</dbReference>
<evidence type="ECO:0000256" key="3">
    <source>
        <dbReference type="ARBA" id="ARBA00022516"/>
    </source>
</evidence>
<accession>A0A1V2UDS8</accession>
<protein>
    <submittedName>
        <fullName evidence="15">Diacylglycerol kinase</fullName>
    </submittedName>
</protein>
<dbReference type="GO" id="GO:0008654">
    <property type="term" value="P:phospholipid biosynthetic process"/>
    <property type="evidence" value="ECO:0007669"/>
    <property type="project" value="UniProtKB-KW"/>
</dbReference>
<evidence type="ECO:0000256" key="11">
    <source>
        <dbReference type="ARBA" id="ARBA00023209"/>
    </source>
</evidence>
<dbReference type="InterPro" id="IPR050187">
    <property type="entry name" value="Lipid_Phosphate_FormReg"/>
</dbReference>
<dbReference type="Proteomes" id="UP000509460">
    <property type="component" value="Chromosome"/>
</dbReference>
<dbReference type="Pfam" id="PF19279">
    <property type="entry name" value="YegS_C"/>
    <property type="match status" value="1"/>
</dbReference>
<comment type="cofactor">
    <cofactor evidence="1">
        <name>Mg(2+)</name>
        <dbReference type="ChEBI" id="CHEBI:18420"/>
    </cofactor>
</comment>
<dbReference type="SUPFAM" id="SSF111331">
    <property type="entry name" value="NAD kinase/diacylglycerol kinase-like"/>
    <property type="match status" value="1"/>
</dbReference>
<dbReference type="OrthoDB" id="142078at2"/>
<dbReference type="InterPro" id="IPR016064">
    <property type="entry name" value="NAD/diacylglycerol_kinase_sf"/>
</dbReference>
<keyword evidence="6" id="KW-0547">Nucleotide-binding</keyword>
<evidence type="ECO:0000256" key="7">
    <source>
        <dbReference type="ARBA" id="ARBA00022777"/>
    </source>
</evidence>
<dbReference type="Gene3D" id="2.60.200.40">
    <property type="match status" value="1"/>
</dbReference>